<gene>
    <name evidence="1" type="primary">95</name>
    <name evidence="1" type="ORF">SEA_FAUST_95</name>
</gene>
<evidence type="ECO:0000313" key="1">
    <source>
        <dbReference type="EMBL" id="QNN99195.1"/>
    </source>
</evidence>
<proteinExistence type="predicted"/>
<dbReference type="KEGG" id="vg:77927390"/>
<protein>
    <submittedName>
        <fullName evidence="1">Uncharacterized protein</fullName>
    </submittedName>
</protein>
<evidence type="ECO:0000313" key="2">
    <source>
        <dbReference type="Proteomes" id="UP000516151"/>
    </source>
</evidence>
<dbReference type="Proteomes" id="UP000516151">
    <property type="component" value="Segment"/>
</dbReference>
<reference evidence="1 2" key="1">
    <citation type="submission" date="2020-06" db="EMBL/GenBank/DDBJ databases">
        <authorList>
            <person name="Arora M.N."/>
            <person name="Dalling M.T."/>
            <person name="Dawson S.P.M."/>
            <person name="Elia S.N."/>
            <person name="Burke B."/>
            <person name="Shaffer C.D."/>
            <person name="Weston-Hafer K.A."/>
            <person name="Garlena R.A."/>
            <person name="Russell D.A."/>
            <person name="Pope W.H."/>
            <person name="Jacobs-Sera D."/>
            <person name="Hatfull G.F."/>
        </authorList>
    </citation>
    <scope>NUCLEOTIDE SEQUENCE [LARGE SCALE GENOMIC DNA]</scope>
</reference>
<dbReference type="EMBL" id="MT684598">
    <property type="protein sequence ID" value="QNN99195.1"/>
    <property type="molecule type" value="Genomic_DNA"/>
</dbReference>
<name>A0A7G9UYU0_9CAUD</name>
<sequence>MKFLKNALKTVLASAFVKMAIDKGRAWYYSRKK</sequence>
<organism evidence="1 2">
    <name type="scientific">Streptomyces phage Faust</name>
    <dbReference type="NCBI Taxonomy" id="2767565"/>
    <lineage>
        <taxon>Viruses</taxon>
        <taxon>Duplodnaviria</taxon>
        <taxon>Heunggongvirae</taxon>
        <taxon>Uroviricota</taxon>
        <taxon>Caudoviricetes</taxon>
        <taxon>Stanwilliamsviridae</taxon>
        <taxon>Loccivirinae</taxon>
        <taxon>Faustvirus</taxon>
        <taxon>Faustvirus faust</taxon>
    </lineage>
</organism>
<dbReference type="RefSeq" id="YP_010651702.1">
    <property type="nucleotide sequence ID" value="NC_070783.1"/>
</dbReference>
<dbReference type="GeneID" id="77927390"/>
<keyword evidence="2" id="KW-1185">Reference proteome</keyword>
<accession>A0A7G9UYU0</accession>